<dbReference type="Proteomes" id="UP000489600">
    <property type="component" value="Unassembled WGS sequence"/>
</dbReference>
<comment type="caution">
    <text evidence="2">The sequence shown here is derived from an EMBL/GenBank/DDBJ whole genome shotgun (WGS) entry which is preliminary data.</text>
</comment>
<name>A0A565AX40_9BRAS</name>
<proteinExistence type="predicted"/>
<evidence type="ECO:0000256" key="1">
    <source>
        <dbReference type="SAM" id="MobiDB-lite"/>
    </source>
</evidence>
<dbReference type="AlphaFoldDB" id="A0A565AX40"/>
<dbReference type="EMBL" id="CABITT030000002">
    <property type="protein sequence ID" value="VVA93998.1"/>
    <property type="molecule type" value="Genomic_DNA"/>
</dbReference>
<feature type="region of interest" description="Disordered" evidence="1">
    <location>
        <begin position="1"/>
        <end position="67"/>
    </location>
</feature>
<evidence type="ECO:0000313" key="2">
    <source>
        <dbReference type="EMBL" id="VVA93998.1"/>
    </source>
</evidence>
<organism evidence="2 3">
    <name type="scientific">Arabis nemorensis</name>
    <dbReference type="NCBI Taxonomy" id="586526"/>
    <lineage>
        <taxon>Eukaryota</taxon>
        <taxon>Viridiplantae</taxon>
        <taxon>Streptophyta</taxon>
        <taxon>Embryophyta</taxon>
        <taxon>Tracheophyta</taxon>
        <taxon>Spermatophyta</taxon>
        <taxon>Magnoliopsida</taxon>
        <taxon>eudicotyledons</taxon>
        <taxon>Gunneridae</taxon>
        <taxon>Pentapetalae</taxon>
        <taxon>rosids</taxon>
        <taxon>malvids</taxon>
        <taxon>Brassicales</taxon>
        <taxon>Brassicaceae</taxon>
        <taxon>Arabideae</taxon>
        <taxon>Arabis</taxon>
    </lineage>
</organism>
<protein>
    <submittedName>
        <fullName evidence="2">Uncharacterized protein</fullName>
    </submittedName>
</protein>
<reference evidence="2" key="1">
    <citation type="submission" date="2019-07" db="EMBL/GenBank/DDBJ databases">
        <authorList>
            <person name="Dittberner H."/>
        </authorList>
    </citation>
    <scope>NUCLEOTIDE SEQUENCE [LARGE SCALE GENOMIC DNA]</scope>
</reference>
<keyword evidence="3" id="KW-1185">Reference proteome</keyword>
<accession>A0A565AX40</accession>
<feature type="compositionally biased region" description="Polar residues" evidence="1">
    <location>
        <begin position="13"/>
        <end position="23"/>
    </location>
</feature>
<gene>
    <name evidence="2" type="ORF">ANE_LOCUS4443</name>
</gene>
<sequence>MTKRRAQREQEESGSSEMMNSLHWSRRERGGEGIDPSLGQEGFKAQSKWRSRWNRGGASASETRKGRCWSHHDVFGKEPRLCLRGGGDEDDGWRFSVGYGVSIVVP</sequence>
<evidence type="ECO:0000313" key="3">
    <source>
        <dbReference type="Proteomes" id="UP000489600"/>
    </source>
</evidence>